<keyword evidence="1" id="KW-1133">Transmembrane helix</keyword>
<dbReference type="EMBL" id="CP036262">
    <property type="protein sequence ID" value="QDS94667.1"/>
    <property type="molecule type" value="Genomic_DNA"/>
</dbReference>
<accession>A0A517MIP3</accession>
<keyword evidence="3" id="KW-1185">Reference proteome</keyword>
<evidence type="ECO:0000313" key="3">
    <source>
        <dbReference type="Proteomes" id="UP000320672"/>
    </source>
</evidence>
<protein>
    <submittedName>
        <fullName evidence="2">Uncharacterized protein</fullName>
    </submittedName>
</protein>
<name>A0A517MIP3_9BACT</name>
<evidence type="ECO:0000313" key="2">
    <source>
        <dbReference type="EMBL" id="QDS94667.1"/>
    </source>
</evidence>
<gene>
    <name evidence="2" type="ORF">FF011L_34470</name>
</gene>
<sequence length="99" mass="11390">MRSLWWFGCGGDFGVLEFWSFGVLEFWSFGVLEFWSFGVLGKRRSEVKWEWLRSNGNWRLQNGFLGDFTEKECGVVGGLVLVGILVLWGSDEVKWSGND</sequence>
<dbReference type="AlphaFoldDB" id="A0A517MIP3"/>
<dbReference type="Proteomes" id="UP000320672">
    <property type="component" value="Chromosome"/>
</dbReference>
<evidence type="ECO:0000256" key="1">
    <source>
        <dbReference type="SAM" id="Phobius"/>
    </source>
</evidence>
<dbReference type="KEGG" id="rml:FF011L_34470"/>
<organism evidence="2 3">
    <name type="scientific">Roseimaritima multifibrata</name>
    <dbReference type="NCBI Taxonomy" id="1930274"/>
    <lineage>
        <taxon>Bacteria</taxon>
        <taxon>Pseudomonadati</taxon>
        <taxon>Planctomycetota</taxon>
        <taxon>Planctomycetia</taxon>
        <taxon>Pirellulales</taxon>
        <taxon>Pirellulaceae</taxon>
        <taxon>Roseimaritima</taxon>
    </lineage>
</organism>
<keyword evidence="1" id="KW-0472">Membrane</keyword>
<feature type="transmembrane region" description="Helical" evidence="1">
    <location>
        <begin position="20"/>
        <end position="40"/>
    </location>
</feature>
<proteinExistence type="predicted"/>
<keyword evidence="1" id="KW-0812">Transmembrane</keyword>
<reference evidence="2 3" key="1">
    <citation type="submission" date="2019-02" db="EMBL/GenBank/DDBJ databases">
        <title>Deep-cultivation of Planctomycetes and their phenomic and genomic characterization uncovers novel biology.</title>
        <authorList>
            <person name="Wiegand S."/>
            <person name="Jogler M."/>
            <person name="Boedeker C."/>
            <person name="Pinto D."/>
            <person name="Vollmers J."/>
            <person name="Rivas-Marin E."/>
            <person name="Kohn T."/>
            <person name="Peeters S.H."/>
            <person name="Heuer A."/>
            <person name="Rast P."/>
            <person name="Oberbeckmann S."/>
            <person name="Bunk B."/>
            <person name="Jeske O."/>
            <person name="Meyerdierks A."/>
            <person name="Storesund J.E."/>
            <person name="Kallscheuer N."/>
            <person name="Luecker S."/>
            <person name="Lage O.M."/>
            <person name="Pohl T."/>
            <person name="Merkel B.J."/>
            <person name="Hornburger P."/>
            <person name="Mueller R.-W."/>
            <person name="Bruemmer F."/>
            <person name="Labrenz M."/>
            <person name="Spormann A.M."/>
            <person name="Op den Camp H."/>
            <person name="Overmann J."/>
            <person name="Amann R."/>
            <person name="Jetten M.S.M."/>
            <person name="Mascher T."/>
            <person name="Medema M.H."/>
            <person name="Devos D.P."/>
            <person name="Kaster A.-K."/>
            <person name="Ovreas L."/>
            <person name="Rohde M."/>
            <person name="Galperin M.Y."/>
            <person name="Jogler C."/>
        </authorList>
    </citation>
    <scope>NUCLEOTIDE SEQUENCE [LARGE SCALE GENOMIC DNA]</scope>
    <source>
        <strain evidence="2 3">FF011L</strain>
    </source>
</reference>